<gene>
    <name evidence="1" type="ORF">SAMN05444714_2141</name>
</gene>
<protein>
    <recommendedName>
        <fullName evidence="3">Flagellar assembly protein FliH</fullName>
    </recommendedName>
</protein>
<accession>A0A1I6MU77</accession>
<reference evidence="1 2" key="1">
    <citation type="submission" date="2016-10" db="EMBL/GenBank/DDBJ databases">
        <authorList>
            <person name="de Groot N.N."/>
        </authorList>
    </citation>
    <scope>NUCLEOTIDE SEQUENCE [LARGE SCALE GENOMIC DNA]</scope>
    <source>
        <strain evidence="1 2">DSM 29433</strain>
    </source>
</reference>
<proteinExistence type="predicted"/>
<dbReference type="EMBL" id="FOZM01000002">
    <property type="protein sequence ID" value="SFS19273.1"/>
    <property type="molecule type" value="Genomic_DNA"/>
</dbReference>
<dbReference type="Proteomes" id="UP000198926">
    <property type="component" value="Unassembled WGS sequence"/>
</dbReference>
<dbReference type="AlphaFoldDB" id="A0A1I6MU77"/>
<name>A0A1I6MU77_9RHOB</name>
<organism evidence="1 2">
    <name type="scientific">Yoonia litorea</name>
    <dbReference type="NCBI Taxonomy" id="1123755"/>
    <lineage>
        <taxon>Bacteria</taxon>
        <taxon>Pseudomonadati</taxon>
        <taxon>Pseudomonadota</taxon>
        <taxon>Alphaproteobacteria</taxon>
        <taxon>Rhodobacterales</taxon>
        <taxon>Paracoccaceae</taxon>
        <taxon>Yoonia</taxon>
    </lineage>
</organism>
<dbReference type="STRING" id="1123755.SAMN05444714_2141"/>
<evidence type="ECO:0000313" key="1">
    <source>
        <dbReference type="EMBL" id="SFS19273.1"/>
    </source>
</evidence>
<evidence type="ECO:0000313" key="2">
    <source>
        <dbReference type="Proteomes" id="UP000198926"/>
    </source>
</evidence>
<evidence type="ECO:0008006" key="3">
    <source>
        <dbReference type="Google" id="ProtNLM"/>
    </source>
</evidence>
<sequence>MLLESFDEGPLPNEPVRTYEQGLADGHAAATREFESVQGRLTDETVQTLKDLEFTFAEAQADLQHALKPLFADVCSRILPELIDQALPLHIAEILSTAASELLPRNLSITLHPDQVDSVSHILHAMDAKVEVTADHAFGRYAAAVSTKNTERYFDLEAVSEQIADLLANCFHSSQGDIHHG</sequence>
<keyword evidence="2" id="KW-1185">Reference proteome</keyword>